<evidence type="ECO:0000313" key="2">
    <source>
        <dbReference type="Proteomes" id="UP000325415"/>
    </source>
</evidence>
<gene>
    <name evidence="1" type="ORF">DDE84_08115</name>
</gene>
<name>A0A5N6RZL0_9BIFI</name>
<organism evidence="1 2">
    <name type="scientific">Bifidobacterium tibiigranuli</name>
    <dbReference type="NCBI Taxonomy" id="2172043"/>
    <lineage>
        <taxon>Bacteria</taxon>
        <taxon>Bacillati</taxon>
        <taxon>Actinomycetota</taxon>
        <taxon>Actinomycetes</taxon>
        <taxon>Bifidobacteriales</taxon>
        <taxon>Bifidobacteriaceae</taxon>
        <taxon>Bifidobacterium</taxon>
    </lineage>
</organism>
<evidence type="ECO:0000313" key="1">
    <source>
        <dbReference type="EMBL" id="KAE8127443.1"/>
    </source>
</evidence>
<accession>A0A5N6RZL0</accession>
<dbReference type="EMBL" id="QDAG01000008">
    <property type="protein sequence ID" value="KAE8127443.1"/>
    <property type="molecule type" value="Genomic_DNA"/>
</dbReference>
<proteinExistence type="predicted"/>
<protein>
    <submittedName>
        <fullName evidence="1">Uncharacterized protein</fullName>
    </submittedName>
</protein>
<dbReference type="Proteomes" id="UP000325415">
    <property type="component" value="Unassembled WGS sequence"/>
</dbReference>
<keyword evidence="2" id="KW-1185">Reference proteome</keyword>
<comment type="caution">
    <text evidence="1">The sequence shown here is derived from an EMBL/GenBank/DDBJ whole genome shotgun (WGS) entry which is preliminary data.</text>
</comment>
<dbReference type="AlphaFoldDB" id="A0A5N6RZL0"/>
<reference evidence="1 2" key="1">
    <citation type="submission" date="2018-04" db="EMBL/GenBank/DDBJ databases">
        <authorList>
            <person name="Eckel V.P."/>
            <person name="Vogel R.F."/>
        </authorList>
    </citation>
    <scope>NUCLEOTIDE SEQUENCE [LARGE SCALE GENOMIC DNA]</scope>
    <source>
        <strain evidence="2">TMW 2.1764</strain>
    </source>
</reference>
<sequence>MVDYATNWTVNAATRNNAKCNIRSAADTAIALFSFPAACFDSGNSSKSVNDELNDYLLHKDIEQTRNQPYRKNDQLTPTIQRRTAAARFHQNSAL</sequence>